<dbReference type="InterPro" id="IPR001611">
    <property type="entry name" value="Leu-rich_rpt"/>
</dbReference>
<sequence length="487" mass="51976">MTHSPDPDELHWTHLTRRWLSLYNACCHAVEEEEMHPGVVSRVIPAIEAITTSPASPPSPSTDSGVSSSGVALDLSRLCMTMSEWAAALRSVAQVLPLRRLVLRDTNVGDAGLRTLANELATLSASTNSYLSRVRPTLSTHLTLPSSFTLEVLNLSGTGLTDARPLSLLVSACPRLHTMNLSYNHLGSSPTGLALLCTALQLHPRIVAVDLSHNCIQGTRGGVVMAGFAELVVARSVKLSDVPSGASAAVPLRSLDLSHNLLGCYYLTRGSTNVVDVFSDLTLGESHLKHVSDDQYLPRDGIDDAGTRHLRADDCGGFHGGVRVEAVTAFPLVTALYLNNSLQSLDLRGNGLPDALMAYVEAKLHVNRRTSKQMGLMMAADDPAEHPPRLLSAERVDEVLRANLQRGLRQVCGGTAPQADASAHPAEATDRAGDGRKEEGEDDEALSTKAKTTVPLAPSHGALWSTTEVNELLQSVVQSIAAELSLM</sequence>
<dbReference type="EMBL" id="LGTL01000015">
    <property type="protein sequence ID" value="KPA77875.1"/>
    <property type="molecule type" value="Genomic_DNA"/>
</dbReference>
<dbReference type="PANTHER" id="PTHR24112">
    <property type="entry name" value="LEUCINE-RICH REPEAT, ISOFORM F-RELATED"/>
    <property type="match status" value="1"/>
</dbReference>
<evidence type="ECO:0000256" key="3">
    <source>
        <dbReference type="ARBA" id="ARBA00038315"/>
    </source>
</evidence>
<dbReference type="Proteomes" id="UP000037923">
    <property type="component" value="Unassembled WGS sequence"/>
</dbReference>
<evidence type="ECO:0000313" key="5">
    <source>
        <dbReference type="EMBL" id="KPA77875.1"/>
    </source>
</evidence>
<evidence type="ECO:0000256" key="1">
    <source>
        <dbReference type="ARBA" id="ARBA00022614"/>
    </source>
</evidence>
<dbReference type="PANTHER" id="PTHR24112:SF9">
    <property type="entry name" value="PROTEIN PHOSPHATASE 1 REGULATORY SUBUNIT 37"/>
    <property type="match status" value="1"/>
</dbReference>
<reference evidence="5 6" key="1">
    <citation type="submission" date="2015-07" db="EMBL/GenBank/DDBJ databases">
        <title>High-quality genome of monoxenous trypanosomatid Leptomonas pyrrhocoris.</title>
        <authorList>
            <person name="Flegontov P."/>
            <person name="Butenko A."/>
            <person name="Firsov S."/>
            <person name="Vlcek C."/>
            <person name="Logacheva M.D."/>
            <person name="Field M."/>
            <person name="Filatov D."/>
            <person name="Flegontova O."/>
            <person name="Gerasimov E."/>
            <person name="Jackson A.P."/>
            <person name="Kelly S."/>
            <person name="Opperdoes F."/>
            <person name="O'Reilly A."/>
            <person name="Votypka J."/>
            <person name="Yurchenko V."/>
            <person name="Lukes J."/>
        </authorList>
    </citation>
    <scope>NUCLEOTIDE SEQUENCE [LARGE SCALE GENOMIC DNA]</scope>
    <source>
        <strain evidence="5">H10</strain>
    </source>
</reference>
<organism evidence="5 6">
    <name type="scientific">Leptomonas pyrrhocoris</name>
    <name type="common">Firebug parasite</name>
    <dbReference type="NCBI Taxonomy" id="157538"/>
    <lineage>
        <taxon>Eukaryota</taxon>
        <taxon>Discoba</taxon>
        <taxon>Euglenozoa</taxon>
        <taxon>Kinetoplastea</taxon>
        <taxon>Metakinetoplastina</taxon>
        <taxon>Trypanosomatida</taxon>
        <taxon>Trypanosomatidae</taxon>
        <taxon>Leishmaniinae</taxon>
        <taxon>Leptomonas</taxon>
    </lineage>
</organism>
<accession>A0A0M9FX48</accession>
<dbReference type="EMBL" id="LGTL01000015">
    <property type="protein sequence ID" value="KPA77876.1"/>
    <property type="molecule type" value="Genomic_DNA"/>
</dbReference>
<dbReference type="GeneID" id="26906956"/>
<feature type="compositionally biased region" description="Basic and acidic residues" evidence="4">
    <location>
        <begin position="427"/>
        <end position="439"/>
    </location>
</feature>
<dbReference type="RefSeq" id="XP_015656315.1">
    <property type="nucleotide sequence ID" value="XM_015805022.1"/>
</dbReference>
<comment type="caution">
    <text evidence="5">The sequence shown here is derived from an EMBL/GenBank/DDBJ whole genome shotgun (WGS) entry which is preliminary data.</text>
</comment>
<evidence type="ECO:0000256" key="2">
    <source>
        <dbReference type="ARBA" id="ARBA00022737"/>
    </source>
</evidence>
<dbReference type="AlphaFoldDB" id="A0A0M9FX48"/>
<evidence type="ECO:0000256" key="4">
    <source>
        <dbReference type="SAM" id="MobiDB-lite"/>
    </source>
</evidence>
<dbReference type="Pfam" id="PF13516">
    <property type="entry name" value="LRR_6"/>
    <property type="match status" value="2"/>
</dbReference>
<proteinExistence type="inferred from homology"/>
<keyword evidence="6" id="KW-1185">Reference proteome</keyword>
<dbReference type="RefSeq" id="XP_015656314.1">
    <property type="nucleotide sequence ID" value="XM_015805021.1"/>
</dbReference>
<dbReference type="Gene3D" id="3.80.10.10">
    <property type="entry name" value="Ribonuclease Inhibitor"/>
    <property type="match status" value="1"/>
</dbReference>
<comment type="similarity">
    <text evidence="3">Belongs to the PPP1R37 family.</text>
</comment>
<dbReference type="OrthoDB" id="120976at2759"/>
<dbReference type="VEuPathDB" id="TriTrypDB:LpyrH10_15_0800"/>
<dbReference type="InterPro" id="IPR032675">
    <property type="entry name" value="LRR_dom_sf"/>
</dbReference>
<keyword evidence="1" id="KW-0433">Leucine-rich repeat</keyword>
<protein>
    <submittedName>
        <fullName evidence="5">Uncharacterized protein</fullName>
    </submittedName>
</protein>
<dbReference type="SMART" id="SM00368">
    <property type="entry name" value="LRR_RI"/>
    <property type="match status" value="4"/>
</dbReference>
<feature type="region of interest" description="Disordered" evidence="4">
    <location>
        <begin position="414"/>
        <end position="450"/>
    </location>
</feature>
<evidence type="ECO:0000313" key="6">
    <source>
        <dbReference type="Proteomes" id="UP000037923"/>
    </source>
</evidence>
<dbReference type="InterPro" id="IPR051279">
    <property type="entry name" value="PP1-Reg/Actin-Interact_Protein"/>
</dbReference>
<gene>
    <name evidence="5" type="ORF">ABB37_06670</name>
</gene>
<dbReference type="SUPFAM" id="SSF52047">
    <property type="entry name" value="RNI-like"/>
    <property type="match status" value="1"/>
</dbReference>
<dbReference type="OMA" id="WMPLSEW"/>
<keyword evidence="2" id="KW-0677">Repeat</keyword>
<name>A0A0M9FX48_LEPPY</name>